<evidence type="ECO:0000313" key="1">
    <source>
        <dbReference type="EMBL" id="MEO9385556.1"/>
    </source>
</evidence>
<protein>
    <recommendedName>
        <fullName evidence="3">ESPR domain-containing protein</fullName>
    </recommendedName>
</protein>
<keyword evidence="2" id="KW-1185">Reference proteome</keyword>
<evidence type="ECO:0000313" key="2">
    <source>
        <dbReference type="Proteomes" id="UP001462502"/>
    </source>
</evidence>
<organism evidence="1 2">
    <name type="scientific">Chromobacterium phragmitis</name>
    <dbReference type="NCBI Taxonomy" id="2202141"/>
    <lineage>
        <taxon>Bacteria</taxon>
        <taxon>Pseudomonadati</taxon>
        <taxon>Pseudomonadota</taxon>
        <taxon>Betaproteobacteria</taxon>
        <taxon>Neisseriales</taxon>
        <taxon>Chromobacteriaceae</taxon>
        <taxon>Chromobacterium</taxon>
    </lineage>
</organism>
<gene>
    <name evidence="1" type="ORF">ABI908_15765</name>
</gene>
<accession>A0ABV0IW89</accession>
<reference evidence="1 2" key="1">
    <citation type="submission" date="2024-05" db="EMBL/GenBank/DDBJ databases">
        <authorList>
            <person name="De Oliveira J.P."/>
            <person name="Noriler S.A."/>
            <person name="De Oliveira A.G."/>
            <person name="Sipoli D.S."/>
        </authorList>
    </citation>
    <scope>NUCLEOTIDE SEQUENCE [LARGE SCALE GENOMIC DNA]</scope>
    <source>
        <strain evidence="1 2">LABIM192</strain>
    </source>
</reference>
<proteinExistence type="predicted"/>
<sequence>MAIPVRTALRRSCREASGVAILSRLPAGGGGQTLRQRRRLAQACRGGLPVRPGLWRRMGNWLASYFSRSGSSSTD</sequence>
<dbReference type="EMBL" id="JBDXMI010000001">
    <property type="protein sequence ID" value="MEO9385556.1"/>
    <property type="molecule type" value="Genomic_DNA"/>
</dbReference>
<name>A0ABV0IW89_9NEIS</name>
<comment type="caution">
    <text evidence="1">The sequence shown here is derived from an EMBL/GenBank/DDBJ whole genome shotgun (WGS) entry which is preliminary data.</text>
</comment>
<evidence type="ECO:0008006" key="3">
    <source>
        <dbReference type="Google" id="ProtNLM"/>
    </source>
</evidence>
<dbReference type="RefSeq" id="WP_145964344.1">
    <property type="nucleotide sequence ID" value="NZ_CP029554.1"/>
</dbReference>
<dbReference type="Proteomes" id="UP001462502">
    <property type="component" value="Unassembled WGS sequence"/>
</dbReference>